<accession>A0A3S5C8V2</accession>
<organism evidence="1 2">
    <name type="scientific">Protopolystoma xenopodis</name>
    <dbReference type="NCBI Taxonomy" id="117903"/>
    <lineage>
        <taxon>Eukaryota</taxon>
        <taxon>Metazoa</taxon>
        <taxon>Spiralia</taxon>
        <taxon>Lophotrochozoa</taxon>
        <taxon>Platyhelminthes</taxon>
        <taxon>Monogenea</taxon>
        <taxon>Polyopisthocotylea</taxon>
        <taxon>Polystomatidea</taxon>
        <taxon>Polystomatidae</taxon>
        <taxon>Protopolystoma</taxon>
    </lineage>
</organism>
<protein>
    <submittedName>
        <fullName evidence="1">Uncharacterized protein</fullName>
    </submittedName>
</protein>
<name>A0A3S5C8V2_9PLAT</name>
<gene>
    <name evidence="1" type="ORF">PXEA_LOCUS36360</name>
</gene>
<dbReference type="EMBL" id="CAAALY010277565">
    <property type="protein sequence ID" value="VEL42920.1"/>
    <property type="molecule type" value="Genomic_DNA"/>
</dbReference>
<keyword evidence="2" id="KW-1185">Reference proteome</keyword>
<sequence length="44" mass="5008">MAAKIEQEMSTLKAEEDEAAALHLKHEVQRREQIKSKVSVLLFA</sequence>
<evidence type="ECO:0000313" key="1">
    <source>
        <dbReference type="EMBL" id="VEL42920.1"/>
    </source>
</evidence>
<proteinExistence type="predicted"/>
<comment type="caution">
    <text evidence="1">The sequence shown here is derived from an EMBL/GenBank/DDBJ whole genome shotgun (WGS) entry which is preliminary data.</text>
</comment>
<dbReference type="AlphaFoldDB" id="A0A3S5C8V2"/>
<evidence type="ECO:0000313" key="2">
    <source>
        <dbReference type="Proteomes" id="UP000784294"/>
    </source>
</evidence>
<dbReference type="Proteomes" id="UP000784294">
    <property type="component" value="Unassembled WGS sequence"/>
</dbReference>
<reference evidence="1" key="1">
    <citation type="submission" date="2018-11" db="EMBL/GenBank/DDBJ databases">
        <authorList>
            <consortium name="Pathogen Informatics"/>
        </authorList>
    </citation>
    <scope>NUCLEOTIDE SEQUENCE</scope>
</reference>